<dbReference type="AlphaFoldDB" id="A0A392UL29"/>
<evidence type="ECO:0000313" key="1">
    <source>
        <dbReference type="EMBL" id="MCI74182.1"/>
    </source>
</evidence>
<proteinExistence type="predicted"/>
<dbReference type="EMBL" id="LXQA010855198">
    <property type="protein sequence ID" value="MCI74182.1"/>
    <property type="molecule type" value="Genomic_DNA"/>
</dbReference>
<dbReference type="Proteomes" id="UP000265520">
    <property type="component" value="Unassembled WGS sequence"/>
</dbReference>
<keyword evidence="2" id="KW-1185">Reference proteome</keyword>
<comment type="caution">
    <text evidence="1">The sequence shown here is derived from an EMBL/GenBank/DDBJ whole genome shotgun (WGS) entry which is preliminary data.</text>
</comment>
<protein>
    <submittedName>
        <fullName evidence="1">Uncharacterized protein</fullName>
    </submittedName>
</protein>
<name>A0A392UL29_9FABA</name>
<evidence type="ECO:0000313" key="2">
    <source>
        <dbReference type="Proteomes" id="UP000265520"/>
    </source>
</evidence>
<sequence length="49" mass="5893">RPRGIASEPGPQRQHSESAYYLQSQFVILVDKILQRWFQHIFFSWILFA</sequence>
<organism evidence="1 2">
    <name type="scientific">Trifolium medium</name>
    <dbReference type="NCBI Taxonomy" id="97028"/>
    <lineage>
        <taxon>Eukaryota</taxon>
        <taxon>Viridiplantae</taxon>
        <taxon>Streptophyta</taxon>
        <taxon>Embryophyta</taxon>
        <taxon>Tracheophyta</taxon>
        <taxon>Spermatophyta</taxon>
        <taxon>Magnoliopsida</taxon>
        <taxon>eudicotyledons</taxon>
        <taxon>Gunneridae</taxon>
        <taxon>Pentapetalae</taxon>
        <taxon>rosids</taxon>
        <taxon>fabids</taxon>
        <taxon>Fabales</taxon>
        <taxon>Fabaceae</taxon>
        <taxon>Papilionoideae</taxon>
        <taxon>50 kb inversion clade</taxon>
        <taxon>NPAAA clade</taxon>
        <taxon>Hologalegina</taxon>
        <taxon>IRL clade</taxon>
        <taxon>Trifolieae</taxon>
        <taxon>Trifolium</taxon>
    </lineage>
</organism>
<accession>A0A392UL29</accession>
<reference evidence="1 2" key="1">
    <citation type="journal article" date="2018" name="Front. Plant Sci.">
        <title>Red Clover (Trifolium pratense) and Zigzag Clover (T. medium) - A Picture of Genomic Similarities and Differences.</title>
        <authorList>
            <person name="Dluhosova J."/>
            <person name="Istvanek J."/>
            <person name="Nedelnik J."/>
            <person name="Repkova J."/>
        </authorList>
    </citation>
    <scope>NUCLEOTIDE SEQUENCE [LARGE SCALE GENOMIC DNA]</scope>
    <source>
        <strain evidence="2">cv. 10/8</strain>
        <tissue evidence="1">Leaf</tissue>
    </source>
</reference>
<feature type="non-terminal residue" evidence="1">
    <location>
        <position position="1"/>
    </location>
</feature>